<evidence type="ECO:0000313" key="2">
    <source>
        <dbReference type="EMBL" id="MBS4199309.1"/>
    </source>
</evidence>
<dbReference type="EMBL" id="JAGYPJ010000001">
    <property type="protein sequence ID" value="MBS4199309.1"/>
    <property type="molecule type" value="Genomic_DNA"/>
</dbReference>
<comment type="caution">
    <text evidence="2">The sequence shown here is derived from an EMBL/GenBank/DDBJ whole genome shotgun (WGS) entry which is preliminary data.</text>
</comment>
<keyword evidence="3" id="KW-1185">Reference proteome</keyword>
<dbReference type="RefSeq" id="WP_213109999.1">
    <property type="nucleotide sequence ID" value="NZ_JAGYPJ010000001.1"/>
</dbReference>
<name>A0A942YKI5_9BACI</name>
<organism evidence="2 3">
    <name type="scientific">Lederbergia citrisecunda</name>
    <dbReference type="NCBI Taxonomy" id="2833583"/>
    <lineage>
        <taxon>Bacteria</taxon>
        <taxon>Bacillati</taxon>
        <taxon>Bacillota</taxon>
        <taxon>Bacilli</taxon>
        <taxon>Bacillales</taxon>
        <taxon>Bacillaceae</taxon>
        <taxon>Lederbergia</taxon>
    </lineage>
</organism>
<dbReference type="AlphaFoldDB" id="A0A942YKI5"/>
<dbReference type="Proteomes" id="UP000682713">
    <property type="component" value="Unassembled WGS sequence"/>
</dbReference>
<proteinExistence type="predicted"/>
<evidence type="ECO:0000256" key="1">
    <source>
        <dbReference type="SAM" id="Phobius"/>
    </source>
</evidence>
<reference evidence="2 3" key="1">
    <citation type="submission" date="2021-05" db="EMBL/GenBank/DDBJ databases">
        <title>Novel Bacillus species.</title>
        <authorList>
            <person name="Liu G."/>
        </authorList>
    </citation>
    <scope>NUCLEOTIDE SEQUENCE [LARGE SCALE GENOMIC DNA]</scope>
    <source>
        <strain evidence="2 3">FJAT-49732</strain>
    </source>
</reference>
<evidence type="ECO:0000313" key="3">
    <source>
        <dbReference type="Proteomes" id="UP000682713"/>
    </source>
</evidence>
<protein>
    <submittedName>
        <fullName evidence="2">Uncharacterized protein</fullName>
    </submittedName>
</protein>
<keyword evidence="1" id="KW-0472">Membrane</keyword>
<sequence length="154" mass="17894">MNTFLYSGSIWDILTAIGTVGAVIVSLWIAIRSSKKKITLIIAPDSIFQHHYELNLLKNPFDYFVIKEVGIIYRYKKVQFSNSYKSIELLDQTGTTIDHEVPFAFSKGHLIKIHLSSVKLDKWYGKKIKFYIKDFEDNVFKTNKVKLSNLEKKK</sequence>
<keyword evidence="1" id="KW-1133">Transmembrane helix</keyword>
<accession>A0A942YKI5</accession>
<feature type="transmembrane region" description="Helical" evidence="1">
    <location>
        <begin position="13"/>
        <end position="31"/>
    </location>
</feature>
<keyword evidence="1" id="KW-0812">Transmembrane</keyword>
<gene>
    <name evidence="2" type="ORF">KHA93_06525</name>
</gene>